<keyword evidence="3" id="KW-0786">Thiamine pyrophosphate</keyword>
<organism evidence="5 6">
    <name type="scientific">Lentzea indica</name>
    <dbReference type="NCBI Taxonomy" id="2604800"/>
    <lineage>
        <taxon>Bacteria</taxon>
        <taxon>Bacillati</taxon>
        <taxon>Actinomycetota</taxon>
        <taxon>Actinomycetes</taxon>
        <taxon>Pseudonocardiales</taxon>
        <taxon>Pseudonocardiaceae</taxon>
        <taxon>Lentzea</taxon>
    </lineage>
</organism>
<evidence type="ECO:0000256" key="2">
    <source>
        <dbReference type="ARBA" id="ARBA00007131"/>
    </source>
</evidence>
<gene>
    <name evidence="5" type="ORF">FXN61_12375</name>
</gene>
<dbReference type="PANTHER" id="PTHR47514:SF1">
    <property type="entry name" value="TRANSKETOLASE N-TERMINAL SECTION-RELATED"/>
    <property type="match status" value="1"/>
</dbReference>
<evidence type="ECO:0000259" key="4">
    <source>
        <dbReference type="Pfam" id="PF00456"/>
    </source>
</evidence>
<accession>A0ABX1FF45</accession>
<reference evidence="5 6" key="1">
    <citation type="submission" date="2019-08" db="EMBL/GenBank/DDBJ databases">
        <title>Lentzea from Indian Himalayas.</title>
        <authorList>
            <person name="Mandal S."/>
            <person name="Mallick Gupta A."/>
            <person name="Maiti P.K."/>
            <person name="Sarkar J."/>
            <person name="Mandal S."/>
        </authorList>
    </citation>
    <scope>NUCLEOTIDE SEQUENCE [LARGE SCALE GENOMIC DNA]</scope>
    <source>
        <strain evidence="5 6">PSKA42</strain>
    </source>
</reference>
<proteinExistence type="inferred from homology"/>
<dbReference type="Proteomes" id="UP001515943">
    <property type="component" value="Unassembled WGS sequence"/>
</dbReference>
<dbReference type="SUPFAM" id="SSF52518">
    <property type="entry name" value="Thiamin diphosphate-binding fold (THDP-binding)"/>
    <property type="match status" value="1"/>
</dbReference>
<feature type="domain" description="Transketolase N-terminal" evidence="4">
    <location>
        <begin position="11"/>
        <end position="153"/>
    </location>
</feature>
<dbReference type="InterPro" id="IPR005474">
    <property type="entry name" value="Transketolase_N"/>
</dbReference>
<dbReference type="InterPro" id="IPR029061">
    <property type="entry name" value="THDP-binding"/>
</dbReference>
<comment type="similarity">
    <text evidence="2">Belongs to the transketolase family.</text>
</comment>
<evidence type="ECO:0000313" key="5">
    <source>
        <dbReference type="EMBL" id="NKE57588.1"/>
    </source>
</evidence>
<sequence>MVNDLAERARTLRRHVVHLAADSPGAHVGGSMSVVEILTTLYFDGVLRVDPADPAMPGRDRLIFSKGHSSAAYYAALAEAGFFPVSELDTYKKTGSRLAGHPHTGVPGVELATGSLGHGLPVGVGLAMAAQADGSPCRVFVIVGDGECQEGSVWEPRWRPRTTGSTTSW</sequence>
<evidence type="ECO:0000313" key="6">
    <source>
        <dbReference type="Proteomes" id="UP001515943"/>
    </source>
</evidence>
<dbReference type="EMBL" id="VSRL01000034">
    <property type="protein sequence ID" value="NKE57588.1"/>
    <property type="molecule type" value="Genomic_DNA"/>
</dbReference>
<evidence type="ECO:0000256" key="3">
    <source>
        <dbReference type="ARBA" id="ARBA00023052"/>
    </source>
</evidence>
<keyword evidence="6" id="KW-1185">Reference proteome</keyword>
<comment type="caution">
    <text evidence="5">The sequence shown here is derived from an EMBL/GenBank/DDBJ whole genome shotgun (WGS) entry which is preliminary data.</text>
</comment>
<dbReference type="PANTHER" id="PTHR47514">
    <property type="entry name" value="TRANSKETOLASE N-TERMINAL SECTION-RELATED"/>
    <property type="match status" value="1"/>
</dbReference>
<dbReference type="Pfam" id="PF00456">
    <property type="entry name" value="Transketolase_N"/>
    <property type="match status" value="1"/>
</dbReference>
<evidence type="ECO:0000256" key="1">
    <source>
        <dbReference type="ARBA" id="ARBA00001964"/>
    </source>
</evidence>
<name>A0ABX1FF45_9PSEU</name>
<comment type="cofactor">
    <cofactor evidence="1">
        <name>thiamine diphosphate</name>
        <dbReference type="ChEBI" id="CHEBI:58937"/>
    </cofactor>
</comment>
<protein>
    <recommendedName>
        <fullName evidence="4">Transketolase N-terminal domain-containing protein</fullName>
    </recommendedName>
</protein>
<dbReference type="Gene3D" id="3.40.50.970">
    <property type="match status" value="1"/>
</dbReference>